<proteinExistence type="predicted"/>
<dbReference type="OrthoDB" id="3831186at2"/>
<dbReference type="Pfam" id="PF01381">
    <property type="entry name" value="HTH_3"/>
    <property type="match status" value="1"/>
</dbReference>
<dbReference type="InterPro" id="IPR010982">
    <property type="entry name" value="Lambda_DNA-bd_dom_sf"/>
</dbReference>
<dbReference type="STRING" id="1079859.SAMN04515674_1243"/>
<evidence type="ECO:0000259" key="1">
    <source>
        <dbReference type="PROSITE" id="PS50943"/>
    </source>
</evidence>
<dbReference type="EMBL" id="FOXH01000024">
    <property type="protein sequence ID" value="SFQ50767.1"/>
    <property type="molecule type" value="Genomic_DNA"/>
</dbReference>
<name>A0A1I5Z3Q6_9BACT</name>
<evidence type="ECO:0000313" key="3">
    <source>
        <dbReference type="Proteomes" id="UP000199306"/>
    </source>
</evidence>
<dbReference type="PROSITE" id="PS50943">
    <property type="entry name" value="HTH_CROC1"/>
    <property type="match status" value="1"/>
</dbReference>
<dbReference type="Gene3D" id="2.10.109.10">
    <property type="entry name" value="Umud Fragment, subunit A"/>
    <property type="match status" value="1"/>
</dbReference>
<reference evidence="2 3" key="1">
    <citation type="submission" date="2016-10" db="EMBL/GenBank/DDBJ databases">
        <authorList>
            <person name="de Groot N.N."/>
        </authorList>
    </citation>
    <scope>NUCLEOTIDE SEQUENCE [LARGE SCALE GENOMIC DNA]</scope>
    <source>
        <strain evidence="3">E92,LMG 26720,CCM 7988</strain>
    </source>
</reference>
<accession>A0A1I5Z3Q6</accession>
<organism evidence="2 3">
    <name type="scientific">Pseudarcicella hirudinis</name>
    <dbReference type="NCBI Taxonomy" id="1079859"/>
    <lineage>
        <taxon>Bacteria</taxon>
        <taxon>Pseudomonadati</taxon>
        <taxon>Bacteroidota</taxon>
        <taxon>Cytophagia</taxon>
        <taxon>Cytophagales</taxon>
        <taxon>Flectobacillaceae</taxon>
        <taxon>Pseudarcicella</taxon>
    </lineage>
</organism>
<dbReference type="GO" id="GO:0003677">
    <property type="term" value="F:DNA binding"/>
    <property type="evidence" value="ECO:0007669"/>
    <property type="project" value="InterPro"/>
</dbReference>
<dbReference type="RefSeq" id="WP_092019846.1">
    <property type="nucleotide sequence ID" value="NZ_FOXH01000024.1"/>
</dbReference>
<dbReference type="Gene3D" id="1.10.260.40">
    <property type="entry name" value="lambda repressor-like DNA-binding domains"/>
    <property type="match status" value="1"/>
</dbReference>
<protein>
    <submittedName>
        <fullName evidence="2">Transcriptional regulator, contains XRE-family HTH domain</fullName>
    </submittedName>
</protein>
<gene>
    <name evidence="2" type="ORF">SAMN04515674_1243</name>
</gene>
<dbReference type="SUPFAM" id="SSF47413">
    <property type="entry name" value="lambda repressor-like DNA-binding domains"/>
    <property type="match status" value="1"/>
</dbReference>
<dbReference type="InterPro" id="IPR001387">
    <property type="entry name" value="Cro/C1-type_HTH"/>
</dbReference>
<dbReference type="AlphaFoldDB" id="A0A1I5Z3Q6"/>
<dbReference type="CDD" id="cd00093">
    <property type="entry name" value="HTH_XRE"/>
    <property type="match status" value="1"/>
</dbReference>
<evidence type="ECO:0000313" key="2">
    <source>
        <dbReference type="EMBL" id="SFQ50767.1"/>
    </source>
</evidence>
<feature type="domain" description="HTH cro/C1-type" evidence="1">
    <location>
        <begin position="4"/>
        <end position="40"/>
    </location>
</feature>
<keyword evidence="3" id="KW-1185">Reference proteome</keyword>
<sequence>MNTRELRYKYNLSQQKLSDLTGIPKGRISMWENRNSPPKLNDYNILKTFFDNMEKQMLSKLGDKNDINDLPLNQKTEPLTKYFKDEAEMIGEVHEDESEYYLSGNNQFVDLGNGYFQMLVPLVETYAYAGYLAGFSDLDYLNLLPKIPIFVTKEHRGTYRSFKVKGDSMDDGTRRSIYEGDIAVGRKVDKKYWTSKLHINAWNSFAIVHTEGIIIKSIIEHDVEKGFITCMSFNQDKEFYPNFKLHLSDIYEIYNIVQIIRNNY</sequence>
<dbReference type="Proteomes" id="UP000199306">
    <property type="component" value="Unassembled WGS sequence"/>
</dbReference>